<dbReference type="GO" id="GO:0003676">
    <property type="term" value="F:nucleic acid binding"/>
    <property type="evidence" value="ECO:0007669"/>
    <property type="project" value="InterPro"/>
</dbReference>
<dbReference type="Proteomes" id="UP001454036">
    <property type="component" value="Unassembled WGS sequence"/>
</dbReference>
<dbReference type="InterPro" id="IPR025724">
    <property type="entry name" value="GAG-pre-integrase_dom"/>
</dbReference>
<sequence length="257" mass="29927">MMVMLAASNYHIWKMKILDRLYVKRLTRTIAELGIRPRNTDIYEWSELDRRCLGYIRDYIDIGVIHHVNNETTASSTPDGTLPKELVCNSIINEKLRRETVKIGSVLSNNNETFVYESKKFNKKRSKQFKPKAKNPNINKKEDTCHYCNKKGHWKSQCYSFKKNQAEEGIKDDTLYKAKLRVQKGEVNIVEADMNLWHNRLRHMSGKGLAILSQNKSLLGCNNASLKDCTHYLMGKQHRVKFNKAAQRKASILELMY</sequence>
<reference evidence="2 3" key="1">
    <citation type="submission" date="2024-01" db="EMBL/GenBank/DDBJ databases">
        <title>The complete chloroplast genome sequence of Lithospermum erythrorhizon: insights into the phylogenetic relationship among Boraginaceae species and the maternal lineages of purple gromwells.</title>
        <authorList>
            <person name="Okada T."/>
            <person name="Watanabe K."/>
        </authorList>
    </citation>
    <scope>NUCLEOTIDE SEQUENCE [LARGE SCALE GENOMIC DNA]</scope>
</reference>
<keyword evidence="3" id="KW-1185">Reference proteome</keyword>
<feature type="domain" description="GAG-pre-integrase" evidence="1">
    <location>
        <begin position="187"/>
        <end position="237"/>
    </location>
</feature>
<dbReference type="Gene3D" id="4.10.60.10">
    <property type="entry name" value="Zinc finger, CCHC-type"/>
    <property type="match status" value="1"/>
</dbReference>
<protein>
    <recommendedName>
        <fullName evidence="1">GAG-pre-integrase domain-containing protein</fullName>
    </recommendedName>
</protein>
<dbReference type="AlphaFoldDB" id="A0AAV3RDT2"/>
<comment type="caution">
    <text evidence="2">The sequence shown here is derived from an EMBL/GenBank/DDBJ whole genome shotgun (WGS) entry which is preliminary data.</text>
</comment>
<dbReference type="GO" id="GO:0008270">
    <property type="term" value="F:zinc ion binding"/>
    <property type="evidence" value="ECO:0007669"/>
    <property type="project" value="InterPro"/>
</dbReference>
<evidence type="ECO:0000313" key="2">
    <source>
        <dbReference type="EMBL" id="GAA0174547.1"/>
    </source>
</evidence>
<evidence type="ECO:0000259" key="1">
    <source>
        <dbReference type="Pfam" id="PF13976"/>
    </source>
</evidence>
<evidence type="ECO:0000313" key="3">
    <source>
        <dbReference type="Proteomes" id="UP001454036"/>
    </source>
</evidence>
<name>A0AAV3RDT2_LITER</name>
<dbReference type="SUPFAM" id="SSF57756">
    <property type="entry name" value="Retrovirus zinc finger-like domains"/>
    <property type="match status" value="1"/>
</dbReference>
<accession>A0AAV3RDT2</accession>
<dbReference type="Pfam" id="PF13976">
    <property type="entry name" value="gag_pre-integrs"/>
    <property type="match status" value="1"/>
</dbReference>
<dbReference type="EMBL" id="BAABME010009122">
    <property type="protein sequence ID" value="GAA0174547.1"/>
    <property type="molecule type" value="Genomic_DNA"/>
</dbReference>
<gene>
    <name evidence="2" type="ORF">LIER_27918</name>
</gene>
<proteinExistence type="predicted"/>
<dbReference type="InterPro" id="IPR036875">
    <property type="entry name" value="Znf_CCHC_sf"/>
</dbReference>
<organism evidence="2 3">
    <name type="scientific">Lithospermum erythrorhizon</name>
    <name type="common">Purple gromwell</name>
    <name type="synonym">Lithospermum officinale var. erythrorhizon</name>
    <dbReference type="NCBI Taxonomy" id="34254"/>
    <lineage>
        <taxon>Eukaryota</taxon>
        <taxon>Viridiplantae</taxon>
        <taxon>Streptophyta</taxon>
        <taxon>Embryophyta</taxon>
        <taxon>Tracheophyta</taxon>
        <taxon>Spermatophyta</taxon>
        <taxon>Magnoliopsida</taxon>
        <taxon>eudicotyledons</taxon>
        <taxon>Gunneridae</taxon>
        <taxon>Pentapetalae</taxon>
        <taxon>asterids</taxon>
        <taxon>lamiids</taxon>
        <taxon>Boraginales</taxon>
        <taxon>Boraginaceae</taxon>
        <taxon>Boraginoideae</taxon>
        <taxon>Lithospermeae</taxon>
        <taxon>Lithospermum</taxon>
    </lineage>
</organism>